<reference evidence="2 3" key="1">
    <citation type="submission" date="2019-11" db="EMBL/GenBank/DDBJ databases">
        <title>Pseudodesulfovibrio alkaliphilus, sp. nov., an alkaliphilic sulfate-reducing bacteria from mud volcano of Taman peninsula, Russia.</title>
        <authorList>
            <person name="Frolova A."/>
            <person name="Merkel A.Y."/>
            <person name="Slobodkin A.I."/>
        </authorList>
    </citation>
    <scope>NUCLEOTIDE SEQUENCE [LARGE SCALE GENOMIC DNA]</scope>
    <source>
        <strain evidence="2 3">F-1</strain>
    </source>
</reference>
<feature type="transmembrane region" description="Helical" evidence="1">
    <location>
        <begin position="33"/>
        <end position="55"/>
    </location>
</feature>
<dbReference type="RefSeq" id="WP_155933958.1">
    <property type="nucleotide sequence ID" value="NZ_WODC01000004.1"/>
</dbReference>
<keyword evidence="3" id="KW-1185">Reference proteome</keyword>
<keyword evidence="1" id="KW-1133">Transmembrane helix</keyword>
<evidence type="ECO:0000313" key="3">
    <source>
        <dbReference type="Proteomes" id="UP000461162"/>
    </source>
</evidence>
<evidence type="ECO:0000256" key="1">
    <source>
        <dbReference type="SAM" id="Phobius"/>
    </source>
</evidence>
<sequence>MLWFRHGKYTHEYVTRQMAEINDRVGRETRRMVLVASASVALMVAVQAVCLYDIAGR</sequence>
<dbReference type="AlphaFoldDB" id="A0A7K1KNH4"/>
<name>A0A7K1KNH4_9BACT</name>
<proteinExistence type="predicted"/>
<dbReference type="EMBL" id="WODC01000004">
    <property type="protein sequence ID" value="MUM77639.1"/>
    <property type="molecule type" value="Genomic_DNA"/>
</dbReference>
<keyword evidence="1" id="KW-0472">Membrane</keyword>
<dbReference type="Proteomes" id="UP000461162">
    <property type="component" value="Unassembled WGS sequence"/>
</dbReference>
<accession>A0A7K1KNH4</accession>
<gene>
    <name evidence="2" type="ORF">GKC30_08340</name>
</gene>
<protein>
    <submittedName>
        <fullName evidence="2">Uncharacterized protein</fullName>
    </submittedName>
</protein>
<organism evidence="2 3">
    <name type="scientific">Pseudodesulfovibrio alkaliphilus</name>
    <dbReference type="NCBI Taxonomy" id="2661613"/>
    <lineage>
        <taxon>Bacteria</taxon>
        <taxon>Pseudomonadati</taxon>
        <taxon>Thermodesulfobacteriota</taxon>
        <taxon>Desulfovibrionia</taxon>
        <taxon>Desulfovibrionales</taxon>
        <taxon>Desulfovibrionaceae</taxon>
    </lineage>
</organism>
<evidence type="ECO:0000313" key="2">
    <source>
        <dbReference type="EMBL" id="MUM77639.1"/>
    </source>
</evidence>
<comment type="caution">
    <text evidence="2">The sequence shown here is derived from an EMBL/GenBank/DDBJ whole genome shotgun (WGS) entry which is preliminary data.</text>
</comment>
<keyword evidence="1" id="KW-0812">Transmembrane</keyword>